<dbReference type="SMART" id="SM00530">
    <property type="entry name" value="HTH_XRE"/>
    <property type="match status" value="1"/>
</dbReference>
<keyword evidence="4" id="KW-1185">Reference proteome</keyword>
<gene>
    <name evidence="3" type="ORF">ALO_12831</name>
</gene>
<dbReference type="Proteomes" id="UP000003240">
    <property type="component" value="Unassembled WGS sequence"/>
</dbReference>
<dbReference type="RefSeq" id="WP_004096290.1">
    <property type="nucleotide sequence ID" value="NZ_AFGF01000107.1"/>
</dbReference>
<dbReference type="AlphaFoldDB" id="F7NKF3"/>
<dbReference type="PANTHER" id="PTHR46797:SF1">
    <property type="entry name" value="METHYLPHOSPHONATE SYNTHASE"/>
    <property type="match status" value="1"/>
</dbReference>
<reference evidence="3 4" key="1">
    <citation type="journal article" date="2011" name="EMBO J.">
        <title>Structural diversity of bacterial flagellar motors.</title>
        <authorList>
            <person name="Chen S."/>
            <person name="Beeby M."/>
            <person name="Murphy G.E."/>
            <person name="Leadbetter J.R."/>
            <person name="Hendrixson D.R."/>
            <person name="Briegel A."/>
            <person name="Li Z."/>
            <person name="Shi J."/>
            <person name="Tocheva E.I."/>
            <person name="Muller A."/>
            <person name="Dobro M.J."/>
            <person name="Jensen G.J."/>
        </authorList>
    </citation>
    <scope>NUCLEOTIDE SEQUENCE [LARGE SCALE GENOMIC DNA]</scope>
    <source>
        <strain evidence="3 4">DSM 6540</strain>
    </source>
</reference>
<sequence>MKFGDKVKHARELLQISQEELATKVGATQSYITHIENNRRTPKIEKVVILARALNVPPSYLLDDAVDASNNRSAYNQAIDEAIAAGISPEKLKLIIRSVKRN</sequence>
<dbReference type="eggNOG" id="ENOG5033BWP">
    <property type="taxonomic scope" value="Bacteria"/>
</dbReference>
<proteinExistence type="predicted"/>
<protein>
    <submittedName>
        <fullName evidence="3">Putative phage regulatory protein</fullName>
    </submittedName>
</protein>
<organism evidence="3 4">
    <name type="scientific">Acetonema longum DSM 6540</name>
    <dbReference type="NCBI Taxonomy" id="1009370"/>
    <lineage>
        <taxon>Bacteria</taxon>
        <taxon>Bacillati</taxon>
        <taxon>Bacillota</taxon>
        <taxon>Negativicutes</taxon>
        <taxon>Acetonemataceae</taxon>
        <taxon>Acetonema</taxon>
    </lineage>
</organism>
<dbReference type="CDD" id="cd00093">
    <property type="entry name" value="HTH_XRE"/>
    <property type="match status" value="1"/>
</dbReference>
<dbReference type="OrthoDB" id="1683779at2"/>
<dbReference type="GO" id="GO:0003677">
    <property type="term" value="F:DNA binding"/>
    <property type="evidence" value="ECO:0007669"/>
    <property type="project" value="UniProtKB-KW"/>
</dbReference>
<evidence type="ECO:0000259" key="2">
    <source>
        <dbReference type="PROSITE" id="PS50943"/>
    </source>
</evidence>
<dbReference type="InterPro" id="IPR010982">
    <property type="entry name" value="Lambda_DNA-bd_dom_sf"/>
</dbReference>
<keyword evidence="1" id="KW-0238">DNA-binding</keyword>
<comment type="caution">
    <text evidence="3">The sequence shown here is derived from an EMBL/GenBank/DDBJ whole genome shotgun (WGS) entry which is preliminary data.</text>
</comment>
<dbReference type="PANTHER" id="PTHR46797">
    <property type="entry name" value="HTH-TYPE TRANSCRIPTIONAL REGULATOR"/>
    <property type="match status" value="1"/>
</dbReference>
<dbReference type="EMBL" id="AFGF01000107">
    <property type="protein sequence ID" value="EGO63594.1"/>
    <property type="molecule type" value="Genomic_DNA"/>
</dbReference>
<evidence type="ECO:0000256" key="1">
    <source>
        <dbReference type="ARBA" id="ARBA00023125"/>
    </source>
</evidence>
<dbReference type="STRING" id="1009370.ALO_12831"/>
<evidence type="ECO:0000313" key="4">
    <source>
        <dbReference type="Proteomes" id="UP000003240"/>
    </source>
</evidence>
<name>F7NKF3_9FIRM</name>
<dbReference type="GO" id="GO:0005829">
    <property type="term" value="C:cytosol"/>
    <property type="evidence" value="ECO:0007669"/>
    <property type="project" value="TreeGrafter"/>
</dbReference>
<dbReference type="Pfam" id="PF01381">
    <property type="entry name" value="HTH_3"/>
    <property type="match status" value="1"/>
</dbReference>
<dbReference type="InterPro" id="IPR050807">
    <property type="entry name" value="TransReg_Diox_bact_type"/>
</dbReference>
<dbReference type="SUPFAM" id="SSF47413">
    <property type="entry name" value="lambda repressor-like DNA-binding domains"/>
    <property type="match status" value="1"/>
</dbReference>
<feature type="domain" description="HTH cro/C1-type" evidence="2">
    <location>
        <begin position="7"/>
        <end position="61"/>
    </location>
</feature>
<dbReference type="GO" id="GO:0003700">
    <property type="term" value="F:DNA-binding transcription factor activity"/>
    <property type="evidence" value="ECO:0007669"/>
    <property type="project" value="TreeGrafter"/>
</dbReference>
<accession>F7NKF3</accession>
<dbReference type="Gene3D" id="1.10.260.40">
    <property type="entry name" value="lambda repressor-like DNA-binding domains"/>
    <property type="match status" value="1"/>
</dbReference>
<dbReference type="InterPro" id="IPR001387">
    <property type="entry name" value="Cro/C1-type_HTH"/>
</dbReference>
<dbReference type="PROSITE" id="PS50943">
    <property type="entry name" value="HTH_CROC1"/>
    <property type="match status" value="1"/>
</dbReference>
<evidence type="ECO:0000313" key="3">
    <source>
        <dbReference type="EMBL" id="EGO63594.1"/>
    </source>
</evidence>